<dbReference type="Gene3D" id="3.80.10.10">
    <property type="entry name" value="Ribonuclease Inhibitor"/>
    <property type="match status" value="1"/>
</dbReference>
<organism evidence="2 3">
    <name type="scientific">Paramarasmius palmivorus</name>
    <dbReference type="NCBI Taxonomy" id="297713"/>
    <lineage>
        <taxon>Eukaryota</taxon>
        <taxon>Fungi</taxon>
        <taxon>Dikarya</taxon>
        <taxon>Basidiomycota</taxon>
        <taxon>Agaricomycotina</taxon>
        <taxon>Agaricomycetes</taxon>
        <taxon>Agaricomycetidae</taxon>
        <taxon>Agaricales</taxon>
        <taxon>Marasmiineae</taxon>
        <taxon>Marasmiaceae</taxon>
        <taxon>Paramarasmius</taxon>
    </lineage>
</organism>
<evidence type="ECO:0000313" key="3">
    <source>
        <dbReference type="Proteomes" id="UP001383192"/>
    </source>
</evidence>
<proteinExistence type="predicted"/>
<dbReference type="InterPro" id="IPR032675">
    <property type="entry name" value="LRR_dom_sf"/>
</dbReference>
<reference evidence="2 3" key="1">
    <citation type="submission" date="2024-01" db="EMBL/GenBank/DDBJ databases">
        <title>A draft genome for a cacao thread blight-causing isolate of Paramarasmius palmivorus.</title>
        <authorList>
            <person name="Baruah I.K."/>
            <person name="Bukari Y."/>
            <person name="Amoako-Attah I."/>
            <person name="Meinhardt L.W."/>
            <person name="Bailey B.A."/>
            <person name="Cohen S.P."/>
        </authorList>
    </citation>
    <scope>NUCLEOTIDE SEQUENCE [LARGE SCALE GENOMIC DNA]</scope>
    <source>
        <strain evidence="2 3">GH-12</strain>
    </source>
</reference>
<protein>
    <recommendedName>
        <fullName evidence="4">F-box domain-containing protein</fullName>
    </recommendedName>
</protein>
<evidence type="ECO:0000256" key="1">
    <source>
        <dbReference type="SAM" id="Coils"/>
    </source>
</evidence>
<keyword evidence="3" id="KW-1185">Reference proteome</keyword>
<comment type="caution">
    <text evidence="2">The sequence shown here is derived from an EMBL/GenBank/DDBJ whole genome shotgun (WGS) entry which is preliminary data.</text>
</comment>
<dbReference type="Proteomes" id="UP001383192">
    <property type="component" value="Unassembled WGS sequence"/>
</dbReference>
<evidence type="ECO:0008006" key="4">
    <source>
        <dbReference type="Google" id="ProtNLM"/>
    </source>
</evidence>
<evidence type="ECO:0000313" key="2">
    <source>
        <dbReference type="EMBL" id="KAK7058483.1"/>
    </source>
</evidence>
<keyword evidence="1" id="KW-0175">Coiled coil</keyword>
<name>A0AAW0E2P2_9AGAR</name>
<accession>A0AAW0E2P2</accession>
<sequence>MLLCQKCNTPFQLDDTPQSRHPRVEIQILRSNVLPSPSERSQIQRLIKAEKSDLNQLEQTIKHVQGILKELKNRRDALCKEIQRRRSWRAPIRKFPVEVLKEIFAHVCFGDDGNQYSLDISSEVDSDGGCCDCPSDCWHCQQCEGDSDTPFHKITNAPTLSLSHVCCHWRNVVVASPSLWSSLRLDVTKMEERHGDLVDLYLQHSAQYPLKVSLAQHSSMTSYYKSIEGIIEDEYTGQVGYNVACSVVKELYHCKEFYYGFDTDVLIGVIPEPFRPQGLPLLTTFSDRVHGTPHGDRWFWDLVKVAPNLVDVSVERFWPERFPKNLCNLTIEGQRDYTTFLEKLPYFPKLVSLNLRDFSPRDTLPPPPPTPHSIHTRNLTITTTQNLASLDILFSSVSLPSLFSLKIFAGRDYSSRNDSGALCALIQRSGCSLEELTLHAKTYSSALISLLELQPSLIGLDLDVRMADKREPLFLVELFARMSDPQSPLLPSVQRLVIHEGTTASDENFTEIAASALNMAELRERHGEFVPGLSLTFNKGYGGNSEGRCVPVDLEKRAKELAERGVKCCIVFPLEVRIGQ</sequence>
<gene>
    <name evidence="2" type="ORF">VNI00_002117</name>
</gene>
<dbReference type="EMBL" id="JAYKXP010000005">
    <property type="protein sequence ID" value="KAK7058483.1"/>
    <property type="molecule type" value="Genomic_DNA"/>
</dbReference>
<dbReference type="AlphaFoldDB" id="A0AAW0E2P2"/>
<feature type="coiled-coil region" evidence="1">
    <location>
        <begin position="40"/>
        <end position="81"/>
    </location>
</feature>